<sequence length="130" mass="15027">MPEQVRKPSFINPSEENETITMTKAAFQEAIRIAVTDAVRETMKVAKDIQKENSGEVFKLVDEAMDKRDQKINKIADLALKSSVLKEYKKLGGSSNNPNLMEKYVELWEAYLKTSPADYWDNWINLWKIK</sequence>
<dbReference type="EMBL" id="JBHMAF010000033">
    <property type="protein sequence ID" value="MFB9758480.1"/>
    <property type="molecule type" value="Genomic_DNA"/>
</dbReference>
<protein>
    <submittedName>
        <fullName evidence="1">Uncharacterized protein</fullName>
    </submittedName>
</protein>
<name>A0ABV5WDP0_9BACI</name>
<evidence type="ECO:0000313" key="1">
    <source>
        <dbReference type="EMBL" id="MFB9758480.1"/>
    </source>
</evidence>
<dbReference type="Proteomes" id="UP001589609">
    <property type="component" value="Unassembled WGS sequence"/>
</dbReference>
<evidence type="ECO:0000313" key="2">
    <source>
        <dbReference type="Proteomes" id="UP001589609"/>
    </source>
</evidence>
<keyword evidence="2" id="KW-1185">Reference proteome</keyword>
<comment type="caution">
    <text evidence="1">The sequence shown here is derived from an EMBL/GenBank/DDBJ whole genome shotgun (WGS) entry which is preliminary data.</text>
</comment>
<gene>
    <name evidence="1" type="ORF">ACFFMS_08090</name>
</gene>
<proteinExistence type="predicted"/>
<accession>A0ABV5WDP0</accession>
<dbReference type="RefSeq" id="WP_379948766.1">
    <property type="nucleotide sequence ID" value="NZ_JBHMAF010000033.1"/>
</dbReference>
<reference evidence="1 2" key="1">
    <citation type="submission" date="2024-09" db="EMBL/GenBank/DDBJ databases">
        <authorList>
            <person name="Sun Q."/>
            <person name="Mori K."/>
        </authorList>
    </citation>
    <scope>NUCLEOTIDE SEQUENCE [LARGE SCALE GENOMIC DNA]</scope>
    <source>
        <strain evidence="1 2">JCM 11201</strain>
    </source>
</reference>
<organism evidence="1 2">
    <name type="scientific">Ectobacillus funiculus</name>
    <dbReference type="NCBI Taxonomy" id="137993"/>
    <lineage>
        <taxon>Bacteria</taxon>
        <taxon>Bacillati</taxon>
        <taxon>Bacillota</taxon>
        <taxon>Bacilli</taxon>
        <taxon>Bacillales</taxon>
        <taxon>Bacillaceae</taxon>
        <taxon>Ectobacillus</taxon>
    </lineage>
</organism>